<name>A0ABR4IYV0_9EURO</name>
<dbReference type="EMBL" id="JBFXLS010000005">
    <property type="protein sequence ID" value="KAL2832924.1"/>
    <property type="molecule type" value="Genomic_DNA"/>
</dbReference>
<feature type="coiled-coil region" evidence="1">
    <location>
        <begin position="106"/>
        <end position="166"/>
    </location>
</feature>
<sequence length="290" mass="31593">MAEPLGITSGVLAVLGAVKQLYGFIENIADAPVEVERAKSDLGTTVEVLEELRKYLDGRKTDTPLQNTSLGPVLSRCLLKCEALRVLLNGLVKHSGKFSLWDRARLVLKKDNIEELRKDISSARESLAVALSSLILVKSTNSHEAIKKCQDEASKATENIKNRMQEIQTTIKVVGKRLDEETKKSLDDQDLALREHLRLCEESIATIQKQARYKSEFGAIKTAEGAKAFAGIATKQLQGGVDQKFGDSDLGARSITFMGAGDTDAMLGFFRQTDSASQTGSGAYDAVRTS</sequence>
<reference evidence="3 4" key="1">
    <citation type="submission" date="2024-07" db="EMBL/GenBank/DDBJ databases">
        <title>Section-level genome sequencing and comparative genomics of Aspergillus sections Usti and Cavernicolus.</title>
        <authorList>
            <consortium name="Lawrence Berkeley National Laboratory"/>
            <person name="Nybo J.L."/>
            <person name="Vesth T.C."/>
            <person name="Theobald S."/>
            <person name="Frisvad J.C."/>
            <person name="Larsen T.O."/>
            <person name="Kjaerboelling I."/>
            <person name="Rothschild-Mancinelli K."/>
            <person name="Lyhne E.K."/>
            <person name="Kogle M.E."/>
            <person name="Barry K."/>
            <person name="Clum A."/>
            <person name="Na H."/>
            <person name="Ledsgaard L."/>
            <person name="Lin J."/>
            <person name="Lipzen A."/>
            <person name="Kuo A."/>
            <person name="Riley R."/>
            <person name="Mondo S."/>
            <person name="LaButti K."/>
            <person name="Haridas S."/>
            <person name="Pangalinan J."/>
            <person name="Salamov A.A."/>
            <person name="Simmons B.A."/>
            <person name="Magnuson J.K."/>
            <person name="Chen J."/>
            <person name="Drula E."/>
            <person name="Henrissat B."/>
            <person name="Wiebenga A."/>
            <person name="Lubbers R.J."/>
            <person name="Gomes A.C."/>
            <person name="Makela M.R."/>
            <person name="Stajich J."/>
            <person name="Grigoriev I.V."/>
            <person name="Mortensen U.H."/>
            <person name="De vries R.P."/>
            <person name="Baker S.E."/>
            <person name="Andersen M.R."/>
        </authorList>
    </citation>
    <scope>NUCLEOTIDE SEQUENCE [LARGE SCALE GENOMIC DNA]</scope>
    <source>
        <strain evidence="3 4">CBS 600.67</strain>
    </source>
</reference>
<accession>A0ABR4IYV0</accession>
<gene>
    <name evidence="3" type="ORF">BDW59DRAFT_138909</name>
</gene>
<protein>
    <recommendedName>
        <fullName evidence="2">Azaphilone pigments biosynthesis cluster protein L N-terminal domain-containing protein</fullName>
    </recommendedName>
</protein>
<dbReference type="Proteomes" id="UP001610335">
    <property type="component" value="Unassembled WGS sequence"/>
</dbReference>
<dbReference type="InterPro" id="IPR031348">
    <property type="entry name" value="PigL_N"/>
</dbReference>
<evidence type="ECO:0000259" key="2">
    <source>
        <dbReference type="Pfam" id="PF17111"/>
    </source>
</evidence>
<organism evidence="3 4">
    <name type="scientific">Aspergillus cavernicola</name>
    <dbReference type="NCBI Taxonomy" id="176166"/>
    <lineage>
        <taxon>Eukaryota</taxon>
        <taxon>Fungi</taxon>
        <taxon>Dikarya</taxon>
        <taxon>Ascomycota</taxon>
        <taxon>Pezizomycotina</taxon>
        <taxon>Eurotiomycetes</taxon>
        <taxon>Eurotiomycetidae</taxon>
        <taxon>Eurotiales</taxon>
        <taxon>Aspergillaceae</taxon>
        <taxon>Aspergillus</taxon>
        <taxon>Aspergillus subgen. Nidulantes</taxon>
    </lineage>
</organism>
<evidence type="ECO:0000256" key="1">
    <source>
        <dbReference type="SAM" id="Coils"/>
    </source>
</evidence>
<proteinExistence type="predicted"/>
<dbReference type="Pfam" id="PF17111">
    <property type="entry name" value="PigL_N"/>
    <property type="match status" value="1"/>
</dbReference>
<evidence type="ECO:0000313" key="4">
    <source>
        <dbReference type="Proteomes" id="UP001610335"/>
    </source>
</evidence>
<keyword evidence="4" id="KW-1185">Reference proteome</keyword>
<keyword evidence="1" id="KW-0175">Coiled coil</keyword>
<evidence type="ECO:0000313" key="3">
    <source>
        <dbReference type="EMBL" id="KAL2832924.1"/>
    </source>
</evidence>
<comment type="caution">
    <text evidence="3">The sequence shown here is derived from an EMBL/GenBank/DDBJ whole genome shotgun (WGS) entry which is preliminary data.</text>
</comment>
<feature type="domain" description="Azaphilone pigments biosynthesis cluster protein L N-terminal" evidence="2">
    <location>
        <begin position="2"/>
        <end position="185"/>
    </location>
</feature>